<organism evidence="1 2">
    <name type="scientific">Thermithiobacillus plumbiphilus</name>
    <dbReference type="NCBI Taxonomy" id="1729899"/>
    <lineage>
        <taxon>Bacteria</taxon>
        <taxon>Pseudomonadati</taxon>
        <taxon>Pseudomonadota</taxon>
        <taxon>Acidithiobacillia</taxon>
        <taxon>Acidithiobacillales</taxon>
        <taxon>Thermithiobacillaceae</taxon>
        <taxon>Thermithiobacillus</taxon>
    </lineage>
</organism>
<reference evidence="1 2" key="1">
    <citation type="submission" date="2024-04" db="EMBL/GenBank/DDBJ databases">
        <authorList>
            <person name="Abashina T."/>
            <person name="Shaikin A."/>
        </authorList>
    </citation>
    <scope>NUCLEOTIDE SEQUENCE [LARGE SCALE GENOMIC DNA]</scope>
    <source>
        <strain evidence="1 2">AAFK</strain>
    </source>
</reference>
<accession>A0ABU9DCK9</accession>
<gene>
    <name evidence="1" type="ORF">WOB96_11920</name>
</gene>
<evidence type="ECO:0008006" key="3">
    <source>
        <dbReference type="Google" id="ProtNLM"/>
    </source>
</evidence>
<evidence type="ECO:0000313" key="2">
    <source>
        <dbReference type="Proteomes" id="UP001446205"/>
    </source>
</evidence>
<sequence length="56" mass="6294">MADDTENLVLEHLKAIRADLAAARDDLRDLTHRTGRVELAIAGLRRDMAHFDESHA</sequence>
<evidence type="ECO:0000313" key="1">
    <source>
        <dbReference type="EMBL" id="MEK8090465.1"/>
    </source>
</evidence>
<proteinExistence type="predicted"/>
<protein>
    <recommendedName>
        <fullName evidence="3">DUF904 domain-containing protein</fullName>
    </recommendedName>
</protein>
<dbReference type="RefSeq" id="WP_341371521.1">
    <property type="nucleotide sequence ID" value="NZ_JBBPCO010000012.1"/>
</dbReference>
<dbReference type="Proteomes" id="UP001446205">
    <property type="component" value="Unassembled WGS sequence"/>
</dbReference>
<name>A0ABU9DCK9_9PROT</name>
<dbReference type="EMBL" id="JBBPCO010000012">
    <property type="protein sequence ID" value="MEK8090465.1"/>
    <property type="molecule type" value="Genomic_DNA"/>
</dbReference>
<comment type="caution">
    <text evidence="1">The sequence shown here is derived from an EMBL/GenBank/DDBJ whole genome shotgun (WGS) entry which is preliminary data.</text>
</comment>
<keyword evidence="2" id="KW-1185">Reference proteome</keyword>